<dbReference type="Gene3D" id="1.20.1250.20">
    <property type="entry name" value="MFS general substrate transporter like domains"/>
    <property type="match status" value="1"/>
</dbReference>
<dbReference type="GO" id="GO:0005886">
    <property type="term" value="C:plasma membrane"/>
    <property type="evidence" value="ECO:0007669"/>
    <property type="project" value="UniProtKB-SubCell"/>
</dbReference>
<keyword evidence="4" id="KW-1003">Cell membrane</keyword>
<feature type="transmembrane region" description="Helical" evidence="9">
    <location>
        <begin position="29"/>
        <end position="51"/>
    </location>
</feature>
<evidence type="ECO:0000256" key="5">
    <source>
        <dbReference type="ARBA" id="ARBA00022692"/>
    </source>
</evidence>
<evidence type="ECO:0000256" key="9">
    <source>
        <dbReference type="SAM" id="Phobius"/>
    </source>
</evidence>
<feature type="transmembrane region" description="Helical" evidence="9">
    <location>
        <begin position="485"/>
        <end position="504"/>
    </location>
</feature>
<feature type="transmembrane region" description="Helical" evidence="9">
    <location>
        <begin position="219"/>
        <end position="241"/>
    </location>
</feature>
<evidence type="ECO:0000256" key="4">
    <source>
        <dbReference type="ARBA" id="ARBA00022475"/>
    </source>
</evidence>
<evidence type="ECO:0000256" key="8">
    <source>
        <dbReference type="SAM" id="MobiDB-lite"/>
    </source>
</evidence>
<dbReference type="PANTHER" id="PTHR23501">
    <property type="entry name" value="MAJOR FACILITATOR SUPERFAMILY"/>
    <property type="match status" value="1"/>
</dbReference>
<dbReference type="Pfam" id="PF07690">
    <property type="entry name" value="MFS_1"/>
    <property type="match status" value="1"/>
</dbReference>
<evidence type="ECO:0000259" key="10">
    <source>
        <dbReference type="PROSITE" id="PS50850"/>
    </source>
</evidence>
<proteinExistence type="inferred from homology"/>
<dbReference type="FunFam" id="1.20.1720.10:FF:000004">
    <property type="entry name" value="EmrB/QacA family drug resistance transporter"/>
    <property type="match status" value="1"/>
</dbReference>
<comment type="similarity">
    <text evidence="2">Belongs to the major facilitator superfamily. TCR/Tet family.</text>
</comment>
<feature type="domain" description="Major facilitator superfamily (MFS) profile" evidence="10">
    <location>
        <begin position="29"/>
        <end position="509"/>
    </location>
</feature>
<dbReference type="InterPro" id="IPR036259">
    <property type="entry name" value="MFS_trans_sf"/>
</dbReference>
<feature type="region of interest" description="Disordered" evidence="8">
    <location>
        <begin position="1"/>
        <end position="20"/>
    </location>
</feature>
<feature type="transmembrane region" description="Helical" evidence="9">
    <location>
        <begin position="94"/>
        <end position="113"/>
    </location>
</feature>
<dbReference type="PANTHER" id="PTHR23501:SF191">
    <property type="entry name" value="VACUOLAR BASIC AMINO ACID TRANSPORTER 4"/>
    <property type="match status" value="1"/>
</dbReference>
<dbReference type="Proteomes" id="UP000285112">
    <property type="component" value="Unassembled WGS sequence"/>
</dbReference>
<sequence>MGSPEITSTPAGPAGRKSAVGLRSTRGPVLIAVMLSTGLVALDSTIIATAVPSVVRDLGGFSQFPWLFSVYLLTQAVTVPLYGKFADVLGRRPVMFFGIAVFLLGSVLCGVAWSMPVLIAARAVQGIGAGAVQPMSMTMIGDLYTVEERARVQGYVAGVWAVASVIGPALGGVFSEYLSWRWIFFVNLPLGAVAAWMLYRKFAERVERTRHRVDYRGAALLTVGCTLLILALLEGGVAWSWASVPSVAAFTLAVVLLVAFVLVERRAAEPVLPLWVFTRRTLVGGNLVALVVGAVLLGLSSFLPTYAEGVLGTDALTAGFALAALTIGWPIAASVSGRIYLRIGFRDTALIGSGFTVAGAVLTASLGPSSPVWEAAGSAFVLGIGLGFMSSPTVVAVQSTVGWERRGVVTATNMFSRSLGSAVGTAVFGAIANATLASRFADAPRDVAGHLPSGVDATSRILGGTPDDSATGRYVRDSLGVATHYVFLAIVCVAAIGVVALILMPQRTQPLTFLD</sequence>
<feature type="transmembrane region" description="Helical" evidence="9">
    <location>
        <begin position="152"/>
        <end position="174"/>
    </location>
</feature>
<dbReference type="EMBL" id="QZFV01000001">
    <property type="protein sequence ID" value="RJQ92945.1"/>
    <property type="molecule type" value="Genomic_DNA"/>
</dbReference>
<feature type="transmembrane region" description="Helical" evidence="9">
    <location>
        <begin position="119"/>
        <end position="140"/>
    </location>
</feature>
<comment type="caution">
    <text evidence="11">The sequence shown here is derived from an EMBL/GenBank/DDBJ whole genome shotgun (WGS) entry which is preliminary data.</text>
</comment>
<keyword evidence="12" id="KW-1185">Reference proteome</keyword>
<dbReference type="InterPro" id="IPR011701">
    <property type="entry name" value="MFS"/>
</dbReference>
<keyword evidence="7 9" id="KW-0472">Membrane</keyword>
<evidence type="ECO:0000313" key="11">
    <source>
        <dbReference type="EMBL" id="RJQ92945.1"/>
    </source>
</evidence>
<feature type="transmembrane region" description="Helical" evidence="9">
    <location>
        <begin position="348"/>
        <end position="367"/>
    </location>
</feature>
<dbReference type="PRINTS" id="PR01036">
    <property type="entry name" value="TCRTETB"/>
</dbReference>
<keyword evidence="5 9" id="KW-0812">Transmembrane</keyword>
<gene>
    <name evidence="11" type="ORF">D5S19_00060</name>
</gene>
<evidence type="ECO:0000313" key="12">
    <source>
        <dbReference type="Proteomes" id="UP000285112"/>
    </source>
</evidence>
<dbReference type="SUPFAM" id="SSF103473">
    <property type="entry name" value="MFS general substrate transporter"/>
    <property type="match status" value="1"/>
</dbReference>
<dbReference type="InterPro" id="IPR020846">
    <property type="entry name" value="MFS_dom"/>
</dbReference>
<evidence type="ECO:0000256" key="1">
    <source>
        <dbReference type="ARBA" id="ARBA00004429"/>
    </source>
</evidence>
<accession>A0A419IBY6</accession>
<evidence type="ECO:0000256" key="7">
    <source>
        <dbReference type="ARBA" id="ARBA00023136"/>
    </source>
</evidence>
<evidence type="ECO:0000256" key="3">
    <source>
        <dbReference type="ARBA" id="ARBA00022448"/>
    </source>
</evidence>
<keyword evidence="3" id="KW-0813">Transport</keyword>
<reference evidence="11 12" key="1">
    <citation type="submission" date="2018-09" db="EMBL/GenBank/DDBJ databases">
        <title>YIM PH 21725 draft genome.</title>
        <authorList>
            <person name="Miao C."/>
        </authorList>
    </citation>
    <scope>NUCLEOTIDE SEQUENCE [LARGE SCALE GENOMIC DNA]</scope>
    <source>
        <strain evidence="12">YIM PH21725</strain>
    </source>
</reference>
<protein>
    <submittedName>
        <fullName evidence="11">MFS transporter</fullName>
    </submittedName>
</protein>
<feature type="transmembrane region" description="Helical" evidence="9">
    <location>
        <begin position="315"/>
        <end position="336"/>
    </location>
</feature>
<feature type="transmembrane region" description="Helical" evidence="9">
    <location>
        <begin position="63"/>
        <end position="82"/>
    </location>
</feature>
<evidence type="ECO:0000256" key="2">
    <source>
        <dbReference type="ARBA" id="ARBA00007520"/>
    </source>
</evidence>
<dbReference type="Gene3D" id="1.20.1720.10">
    <property type="entry name" value="Multidrug resistance protein D"/>
    <property type="match status" value="1"/>
</dbReference>
<dbReference type="OrthoDB" id="9807274at2"/>
<feature type="transmembrane region" description="Helical" evidence="9">
    <location>
        <begin position="418"/>
        <end position="437"/>
    </location>
</feature>
<comment type="subcellular location">
    <subcellularLocation>
        <location evidence="1">Cell inner membrane</location>
        <topology evidence="1">Multi-pass membrane protein</topology>
    </subcellularLocation>
</comment>
<name>A0A419IBY6_9PSEU</name>
<organism evidence="11 12">
    <name type="scientific">Amycolatopsis panacis</name>
    <dbReference type="NCBI Taxonomy" id="2340917"/>
    <lineage>
        <taxon>Bacteria</taxon>
        <taxon>Bacillati</taxon>
        <taxon>Actinomycetota</taxon>
        <taxon>Actinomycetes</taxon>
        <taxon>Pseudonocardiales</taxon>
        <taxon>Pseudonocardiaceae</taxon>
        <taxon>Amycolatopsis</taxon>
    </lineage>
</organism>
<dbReference type="RefSeq" id="WP_120021275.1">
    <property type="nucleotide sequence ID" value="NZ_QZFV01000001.1"/>
</dbReference>
<dbReference type="AlphaFoldDB" id="A0A419IBY6"/>
<feature type="transmembrane region" description="Helical" evidence="9">
    <location>
        <begin position="379"/>
        <end position="397"/>
    </location>
</feature>
<feature type="transmembrane region" description="Helical" evidence="9">
    <location>
        <begin position="247"/>
        <end position="263"/>
    </location>
</feature>
<feature type="transmembrane region" description="Helical" evidence="9">
    <location>
        <begin position="180"/>
        <end position="199"/>
    </location>
</feature>
<evidence type="ECO:0000256" key="6">
    <source>
        <dbReference type="ARBA" id="ARBA00022989"/>
    </source>
</evidence>
<feature type="transmembrane region" description="Helical" evidence="9">
    <location>
        <begin position="283"/>
        <end position="303"/>
    </location>
</feature>
<feature type="compositionally biased region" description="Polar residues" evidence="8">
    <location>
        <begin position="1"/>
        <end position="10"/>
    </location>
</feature>
<dbReference type="GO" id="GO:0022857">
    <property type="term" value="F:transmembrane transporter activity"/>
    <property type="evidence" value="ECO:0007669"/>
    <property type="project" value="InterPro"/>
</dbReference>
<dbReference type="PROSITE" id="PS50850">
    <property type="entry name" value="MFS"/>
    <property type="match status" value="1"/>
</dbReference>
<keyword evidence="6 9" id="KW-1133">Transmembrane helix</keyword>
<dbReference type="CDD" id="cd17502">
    <property type="entry name" value="MFS_Azr1_MDR_like"/>
    <property type="match status" value="1"/>
</dbReference>